<feature type="non-terminal residue" evidence="1">
    <location>
        <position position="86"/>
    </location>
</feature>
<sequence>MSETIIYQSGTCAAGTAIMAVFASSSVAGTCAPSSCLGAGSVGTSLSCNGSASDAIAQIPGNALVASFCKPRHSPSCTTPPFSLGS</sequence>
<dbReference type="AlphaFoldDB" id="A0A1Y2CDL3"/>
<evidence type="ECO:0000313" key="1">
    <source>
        <dbReference type="EMBL" id="ORY45123.1"/>
    </source>
</evidence>
<organism evidence="1 2">
    <name type="scientific">Rhizoclosmatium globosum</name>
    <dbReference type="NCBI Taxonomy" id="329046"/>
    <lineage>
        <taxon>Eukaryota</taxon>
        <taxon>Fungi</taxon>
        <taxon>Fungi incertae sedis</taxon>
        <taxon>Chytridiomycota</taxon>
        <taxon>Chytridiomycota incertae sedis</taxon>
        <taxon>Chytridiomycetes</taxon>
        <taxon>Chytridiales</taxon>
        <taxon>Chytriomycetaceae</taxon>
        <taxon>Rhizoclosmatium</taxon>
    </lineage>
</organism>
<name>A0A1Y2CDL3_9FUNG</name>
<dbReference type="Proteomes" id="UP000193642">
    <property type="component" value="Unassembled WGS sequence"/>
</dbReference>
<evidence type="ECO:0000313" key="2">
    <source>
        <dbReference type="Proteomes" id="UP000193642"/>
    </source>
</evidence>
<accession>A0A1Y2CDL3</accession>
<proteinExistence type="predicted"/>
<dbReference type="EMBL" id="MCGO01000020">
    <property type="protein sequence ID" value="ORY45123.1"/>
    <property type="molecule type" value="Genomic_DNA"/>
</dbReference>
<keyword evidence="2" id="KW-1185">Reference proteome</keyword>
<reference evidence="1 2" key="1">
    <citation type="submission" date="2016-07" db="EMBL/GenBank/DDBJ databases">
        <title>Pervasive Adenine N6-methylation of Active Genes in Fungi.</title>
        <authorList>
            <consortium name="DOE Joint Genome Institute"/>
            <person name="Mondo S.J."/>
            <person name="Dannebaum R.O."/>
            <person name="Kuo R.C."/>
            <person name="Labutti K."/>
            <person name="Haridas S."/>
            <person name="Kuo A."/>
            <person name="Salamov A."/>
            <person name="Ahrendt S.R."/>
            <person name="Lipzen A."/>
            <person name="Sullivan W."/>
            <person name="Andreopoulos W.B."/>
            <person name="Clum A."/>
            <person name="Lindquist E."/>
            <person name="Daum C."/>
            <person name="Ramamoorthy G.K."/>
            <person name="Gryganskyi A."/>
            <person name="Culley D."/>
            <person name="Magnuson J.K."/>
            <person name="James T.Y."/>
            <person name="O'Malley M.A."/>
            <person name="Stajich J.E."/>
            <person name="Spatafora J.W."/>
            <person name="Visel A."/>
            <person name="Grigoriev I.V."/>
        </authorList>
    </citation>
    <scope>NUCLEOTIDE SEQUENCE [LARGE SCALE GENOMIC DNA]</scope>
    <source>
        <strain evidence="1 2">JEL800</strain>
    </source>
</reference>
<gene>
    <name evidence="1" type="ORF">BCR33DRAFT_716462</name>
</gene>
<protein>
    <submittedName>
        <fullName evidence="1">Uncharacterized protein</fullName>
    </submittedName>
</protein>
<dbReference type="OrthoDB" id="10440234at2759"/>
<comment type="caution">
    <text evidence="1">The sequence shown here is derived from an EMBL/GenBank/DDBJ whole genome shotgun (WGS) entry which is preliminary data.</text>
</comment>